<dbReference type="PANTHER" id="PTHR33653">
    <property type="entry name" value="RIBONUCLEASE VAPC2"/>
    <property type="match status" value="1"/>
</dbReference>
<dbReference type="InterPro" id="IPR002716">
    <property type="entry name" value="PIN_dom"/>
</dbReference>
<dbReference type="InterPro" id="IPR029060">
    <property type="entry name" value="PIN-like_dom_sf"/>
</dbReference>
<dbReference type="AlphaFoldDB" id="A0AAE6B8L2"/>
<evidence type="ECO:0000256" key="2">
    <source>
        <dbReference type="ARBA" id="ARBA00022649"/>
    </source>
</evidence>
<keyword evidence="8" id="KW-0800">Toxin</keyword>
<keyword evidence="2 8" id="KW-1277">Toxin-antitoxin system</keyword>
<organism evidence="10 11">
    <name type="scientific">Agrobacterium tumefaciens</name>
    <dbReference type="NCBI Taxonomy" id="358"/>
    <lineage>
        <taxon>Bacteria</taxon>
        <taxon>Pseudomonadati</taxon>
        <taxon>Pseudomonadota</taxon>
        <taxon>Alphaproteobacteria</taxon>
        <taxon>Hyphomicrobiales</taxon>
        <taxon>Rhizobiaceae</taxon>
        <taxon>Rhizobium/Agrobacterium group</taxon>
        <taxon>Agrobacterium</taxon>
        <taxon>Agrobacterium tumefaciens complex</taxon>
    </lineage>
</organism>
<keyword evidence="6 8" id="KW-0460">Magnesium</keyword>
<dbReference type="EC" id="3.1.-.-" evidence="8"/>
<comment type="cofactor">
    <cofactor evidence="1 8">
        <name>Mg(2+)</name>
        <dbReference type="ChEBI" id="CHEBI:18420"/>
    </cofactor>
</comment>
<evidence type="ECO:0000313" key="10">
    <source>
        <dbReference type="EMBL" id="QCL78371.1"/>
    </source>
</evidence>
<evidence type="ECO:0000256" key="3">
    <source>
        <dbReference type="ARBA" id="ARBA00022722"/>
    </source>
</evidence>
<keyword evidence="5 8" id="KW-0378">Hydrolase</keyword>
<dbReference type="InterPro" id="IPR022907">
    <property type="entry name" value="VapC_family"/>
</dbReference>
<feature type="binding site" evidence="8">
    <location>
        <position position="8"/>
    </location>
    <ligand>
        <name>Mg(2+)</name>
        <dbReference type="ChEBI" id="CHEBI:18420"/>
    </ligand>
</feature>
<protein>
    <recommendedName>
        <fullName evidence="8">Ribonuclease VapC</fullName>
        <shortName evidence="8">RNase VapC</shortName>
        <ecNumber evidence="8">3.1.-.-</ecNumber>
    </recommendedName>
    <alternativeName>
        <fullName evidence="8">Toxin VapC</fullName>
    </alternativeName>
</protein>
<comment type="function">
    <text evidence="8">Toxic component of a toxin-antitoxin (TA) system. An RNase.</text>
</comment>
<evidence type="ECO:0000256" key="5">
    <source>
        <dbReference type="ARBA" id="ARBA00022801"/>
    </source>
</evidence>
<dbReference type="EMBL" id="CP039897">
    <property type="protein sequence ID" value="QCL78371.1"/>
    <property type="molecule type" value="Genomic_DNA"/>
</dbReference>
<accession>A0AAE6B8L2</accession>
<dbReference type="InterPro" id="IPR050556">
    <property type="entry name" value="Type_II_TA_system_RNase"/>
</dbReference>
<evidence type="ECO:0000313" key="11">
    <source>
        <dbReference type="Proteomes" id="UP000298579"/>
    </source>
</evidence>
<evidence type="ECO:0000256" key="1">
    <source>
        <dbReference type="ARBA" id="ARBA00001946"/>
    </source>
</evidence>
<feature type="domain" description="PIN" evidence="9">
    <location>
        <begin position="6"/>
        <end position="130"/>
    </location>
</feature>
<name>A0AAE6B8L2_AGRTU</name>
<gene>
    <name evidence="8" type="primary">vapC</name>
    <name evidence="10" type="ORF">CFBP5877_04290</name>
</gene>
<evidence type="ECO:0000256" key="8">
    <source>
        <dbReference type="HAMAP-Rule" id="MF_00265"/>
    </source>
</evidence>
<dbReference type="GO" id="GO:0000287">
    <property type="term" value="F:magnesium ion binding"/>
    <property type="evidence" value="ECO:0007669"/>
    <property type="project" value="UniProtKB-UniRule"/>
</dbReference>
<dbReference type="GO" id="GO:0004540">
    <property type="term" value="F:RNA nuclease activity"/>
    <property type="evidence" value="ECO:0007669"/>
    <property type="project" value="InterPro"/>
</dbReference>
<dbReference type="SUPFAM" id="SSF88723">
    <property type="entry name" value="PIN domain-like"/>
    <property type="match status" value="1"/>
</dbReference>
<keyword evidence="4 8" id="KW-0479">Metal-binding</keyword>
<sequence>MSNGFLLDTNIISRFAPDKPIPSEATRTWFHVQGEADTLYLSAMTVTEIQKGIGYLVRKGAVDRAKRLNGWLSSLTENFGDRILPMDVAVARVAGAMEDIANSKGRHPGLADLIIAATAQVYNLTVITENLKHFIPLEIQVDLPASLQK</sequence>
<dbReference type="Pfam" id="PF01850">
    <property type="entry name" value="PIN"/>
    <property type="match status" value="1"/>
</dbReference>
<dbReference type="CDD" id="cd18746">
    <property type="entry name" value="PIN_VapC4-5_FitB-like"/>
    <property type="match status" value="1"/>
</dbReference>
<dbReference type="RefSeq" id="WP_080825383.1">
    <property type="nucleotide sequence ID" value="NZ_CP039888.1"/>
</dbReference>
<evidence type="ECO:0000256" key="7">
    <source>
        <dbReference type="ARBA" id="ARBA00038093"/>
    </source>
</evidence>
<reference evidence="10 11" key="1">
    <citation type="submission" date="2019-04" db="EMBL/GenBank/DDBJ databases">
        <title>Complete genome sequence of Agrobacterium tumefaciens CFBP5877.</title>
        <authorList>
            <person name="Huang Y.-Y."/>
            <person name="Chiang H.-Y."/>
            <person name="Chou L."/>
            <person name="Lai E.-M."/>
            <person name="Kuo C.-H."/>
        </authorList>
    </citation>
    <scope>NUCLEOTIDE SEQUENCE [LARGE SCALE GENOMIC DNA]</scope>
    <source>
        <strain evidence="10 11">CFBP5877</strain>
    </source>
</reference>
<evidence type="ECO:0000259" key="9">
    <source>
        <dbReference type="Pfam" id="PF01850"/>
    </source>
</evidence>
<evidence type="ECO:0000256" key="6">
    <source>
        <dbReference type="ARBA" id="ARBA00022842"/>
    </source>
</evidence>
<evidence type="ECO:0000256" key="4">
    <source>
        <dbReference type="ARBA" id="ARBA00022723"/>
    </source>
</evidence>
<dbReference type="Proteomes" id="UP000298579">
    <property type="component" value="Chromosome circular"/>
</dbReference>
<feature type="binding site" evidence="8">
    <location>
        <position position="112"/>
    </location>
    <ligand>
        <name>Mg(2+)</name>
        <dbReference type="ChEBI" id="CHEBI:18420"/>
    </ligand>
</feature>
<dbReference type="GO" id="GO:0016787">
    <property type="term" value="F:hydrolase activity"/>
    <property type="evidence" value="ECO:0007669"/>
    <property type="project" value="UniProtKB-KW"/>
</dbReference>
<comment type="similarity">
    <text evidence="7 8">Belongs to the PINc/VapC protein family.</text>
</comment>
<proteinExistence type="inferred from homology"/>
<dbReference type="GO" id="GO:0090729">
    <property type="term" value="F:toxin activity"/>
    <property type="evidence" value="ECO:0007669"/>
    <property type="project" value="UniProtKB-KW"/>
</dbReference>
<dbReference type="PANTHER" id="PTHR33653:SF1">
    <property type="entry name" value="RIBONUCLEASE VAPC2"/>
    <property type="match status" value="1"/>
</dbReference>
<dbReference type="HAMAP" id="MF_00265">
    <property type="entry name" value="VapC_Nob1"/>
    <property type="match status" value="1"/>
</dbReference>
<keyword evidence="3 8" id="KW-0540">Nuclease</keyword>
<dbReference type="Gene3D" id="3.40.50.1010">
    <property type="entry name" value="5'-nuclease"/>
    <property type="match status" value="1"/>
</dbReference>